<dbReference type="Proteomes" id="UP000016933">
    <property type="component" value="Unassembled WGS sequence"/>
</dbReference>
<accession>N1PRU2</accession>
<proteinExistence type="predicted"/>
<name>N1PRU2_DOTSN</name>
<organism evidence="2 3">
    <name type="scientific">Dothistroma septosporum (strain NZE10 / CBS 128990)</name>
    <name type="common">Red band needle blight fungus</name>
    <name type="synonym">Mycosphaerella pini</name>
    <dbReference type="NCBI Taxonomy" id="675120"/>
    <lineage>
        <taxon>Eukaryota</taxon>
        <taxon>Fungi</taxon>
        <taxon>Dikarya</taxon>
        <taxon>Ascomycota</taxon>
        <taxon>Pezizomycotina</taxon>
        <taxon>Dothideomycetes</taxon>
        <taxon>Dothideomycetidae</taxon>
        <taxon>Mycosphaerellales</taxon>
        <taxon>Mycosphaerellaceae</taxon>
        <taxon>Dothistroma</taxon>
    </lineage>
</organism>
<evidence type="ECO:0000313" key="2">
    <source>
        <dbReference type="EMBL" id="EME46102.1"/>
    </source>
</evidence>
<dbReference type="OrthoDB" id="3934270at2759"/>
<gene>
    <name evidence="2" type="ORF">DOTSEDRAFT_22212</name>
</gene>
<dbReference type="AlphaFoldDB" id="N1PRU2"/>
<keyword evidence="3" id="KW-1185">Reference proteome</keyword>
<reference evidence="2 3" key="2">
    <citation type="journal article" date="2012" name="PLoS Pathog.">
        <title>Diverse lifestyles and strategies of plant pathogenesis encoded in the genomes of eighteen Dothideomycetes fungi.</title>
        <authorList>
            <person name="Ohm R.A."/>
            <person name="Feau N."/>
            <person name="Henrissat B."/>
            <person name="Schoch C.L."/>
            <person name="Horwitz B.A."/>
            <person name="Barry K.W."/>
            <person name="Condon B.J."/>
            <person name="Copeland A.C."/>
            <person name="Dhillon B."/>
            <person name="Glaser F."/>
            <person name="Hesse C.N."/>
            <person name="Kosti I."/>
            <person name="LaButti K."/>
            <person name="Lindquist E.A."/>
            <person name="Lucas S."/>
            <person name="Salamov A.A."/>
            <person name="Bradshaw R.E."/>
            <person name="Ciuffetti L."/>
            <person name="Hamelin R.C."/>
            <person name="Kema G.H.J."/>
            <person name="Lawrence C."/>
            <person name="Scott J.A."/>
            <person name="Spatafora J.W."/>
            <person name="Turgeon B.G."/>
            <person name="de Wit P.J.G.M."/>
            <person name="Zhong S."/>
            <person name="Goodwin S.B."/>
            <person name="Grigoriev I.V."/>
        </authorList>
    </citation>
    <scope>NUCLEOTIDE SEQUENCE [LARGE SCALE GENOMIC DNA]</scope>
    <source>
        <strain evidence="3">NZE10 / CBS 128990</strain>
    </source>
</reference>
<evidence type="ECO:0000256" key="1">
    <source>
        <dbReference type="SAM" id="MobiDB-lite"/>
    </source>
</evidence>
<sequence length="85" mass="9688">MAHKRRNLSIDAAGPQCKKQKTSPTFTPSEKKKTPSSLLTLPAEIRNNVYEYALYEDPNIWITSDIREPPLLSVNRQIRHEALGL</sequence>
<dbReference type="HOGENOM" id="CLU_2512607_0_0_1"/>
<protein>
    <recommendedName>
        <fullName evidence="4">F-box domain-containing protein</fullName>
    </recommendedName>
</protein>
<reference evidence="3" key="1">
    <citation type="journal article" date="2012" name="PLoS Genet.">
        <title>The genomes of the fungal plant pathogens Cladosporium fulvum and Dothistroma septosporum reveal adaptation to different hosts and lifestyles but also signatures of common ancestry.</title>
        <authorList>
            <person name="de Wit P.J.G.M."/>
            <person name="van der Burgt A."/>
            <person name="Oekmen B."/>
            <person name="Stergiopoulos I."/>
            <person name="Abd-Elsalam K.A."/>
            <person name="Aerts A.L."/>
            <person name="Bahkali A.H."/>
            <person name="Beenen H.G."/>
            <person name="Chettri P."/>
            <person name="Cox M.P."/>
            <person name="Datema E."/>
            <person name="de Vries R.P."/>
            <person name="Dhillon B."/>
            <person name="Ganley A.R."/>
            <person name="Griffiths S.A."/>
            <person name="Guo Y."/>
            <person name="Hamelin R.C."/>
            <person name="Henrissat B."/>
            <person name="Kabir M.S."/>
            <person name="Jashni M.K."/>
            <person name="Kema G."/>
            <person name="Klaubauf S."/>
            <person name="Lapidus A."/>
            <person name="Levasseur A."/>
            <person name="Lindquist E."/>
            <person name="Mehrabi R."/>
            <person name="Ohm R.A."/>
            <person name="Owen T.J."/>
            <person name="Salamov A."/>
            <person name="Schwelm A."/>
            <person name="Schijlen E."/>
            <person name="Sun H."/>
            <person name="van den Burg H.A."/>
            <person name="van Ham R.C.H.J."/>
            <person name="Zhang S."/>
            <person name="Goodwin S.B."/>
            <person name="Grigoriev I.V."/>
            <person name="Collemare J."/>
            <person name="Bradshaw R.E."/>
        </authorList>
    </citation>
    <scope>NUCLEOTIDE SEQUENCE [LARGE SCALE GENOMIC DNA]</scope>
    <source>
        <strain evidence="3">NZE10 / CBS 128990</strain>
    </source>
</reference>
<evidence type="ECO:0008006" key="4">
    <source>
        <dbReference type="Google" id="ProtNLM"/>
    </source>
</evidence>
<feature type="region of interest" description="Disordered" evidence="1">
    <location>
        <begin position="1"/>
        <end position="35"/>
    </location>
</feature>
<dbReference type="EMBL" id="KB446537">
    <property type="protein sequence ID" value="EME46102.1"/>
    <property type="molecule type" value="Genomic_DNA"/>
</dbReference>
<evidence type="ECO:0000313" key="3">
    <source>
        <dbReference type="Proteomes" id="UP000016933"/>
    </source>
</evidence>